<name>A0A2W2C064_9ACTN</name>
<dbReference type="AlphaFoldDB" id="A0A2W2C064"/>
<feature type="transmembrane region" description="Helical" evidence="2">
    <location>
        <begin position="6"/>
        <end position="29"/>
    </location>
</feature>
<keyword evidence="2" id="KW-1133">Transmembrane helix</keyword>
<feature type="compositionally biased region" description="Basic and acidic residues" evidence="1">
    <location>
        <begin position="44"/>
        <end position="61"/>
    </location>
</feature>
<gene>
    <name evidence="3" type="ORF">C1I92_02735</name>
</gene>
<organism evidence="3 4">
    <name type="scientific">Jiangella anatolica</name>
    <dbReference type="NCBI Taxonomy" id="2670374"/>
    <lineage>
        <taxon>Bacteria</taxon>
        <taxon>Bacillati</taxon>
        <taxon>Actinomycetota</taxon>
        <taxon>Actinomycetes</taxon>
        <taxon>Jiangellales</taxon>
        <taxon>Jiangellaceae</taxon>
        <taxon>Jiangella</taxon>
    </lineage>
</organism>
<dbReference type="EMBL" id="POTW01000004">
    <property type="protein sequence ID" value="PZF86114.1"/>
    <property type="molecule type" value="Genomic_DNA"/>
</dbReference>
<sequence>MDAEGWGLTFGIAGGAAGIVSAYIAWLAYRGAGRSAGDSNRSADAAERSADASEKSAETSERSATAAEEAVQLAKERAKRDRETELRDRVQWEIRQPDHHMFFELVNKGHGTAYGVAVDLPDGTSPGPYVIEGGEAEAFTPQWPLVRGYPLTIKVGWHLEPDLIDMPPKTKRLIIQRP</sequence>
<dbReference type="Proteomes" id="UP000248764">
    <property type="component" value="Unassembled WGS sequence"/>
</dbReference>
<proteinExistence type="predicted"/>
<feature type="region of interest" description="Disordered" evidence="1">
    <location>
        <begin position="34"/>
        <end position="86"/>
    </location>
</feature>
<evidence type="ECO:0000256" key="1">
    <source>
        <dbReference type="SAM" id="MobiDB-lite"/>
    </source>
</evidence>
<dbReference type="RefSeq" id="WP_111253121.1">
    <property type="nucleotide sequence ID" value="NZ_POTW01000004.1"/>
</dbReference>
<feature type="compositionally biased region" description="Basic and acidic residues" evidence="1">
    <location>
        <begin position="74"/>
        <end position="86"/>
    </location>
</feature>
<evidence type="ECO:0000256" key="2">
    <source>
        <dbReference type="SAM" id="Phobius"/>
    </source>
</evidence>
<accession>A0A2W2C064</accession>
<comment type="caution">
    <text evidence="3">The sequence shown here is derived from an EMBL/GenBank/DDBJ whole genome shotgun (WGS) entry which is preliminary data.</text>
</comment>
<protein>
    <submittedName>
        <fullName evidence="3">Uncharacterized protein</fullName>
    </submittedName>
</protein>
<evidence type="ECO:0000313" key="3">
    <source>
        <dbReference type="EMBL" id="PZF86114.1"/>
    </source>
</evidence>
<evidence type="ECO:0000313" key="4">
    <source>
        <dbReference type="Proteomes" id="UP000248764"/>
    </source>
</evidence>
<keyword evidence="4" id="KW-1185">Reference proteome</keyword>
<keyword evidence="2" id="KW-0812">Transmembrane</keyword>
<keyword evidence="2" id="KW-0472">Membrane</keyword>
<reference evidence="3 4" key="1">
    <citation type="submission" date="2018-01" db="EMBL/GenBank/DDBJ databases">
        <title>Draft genome sequence of Jiangella sp. GTF31.</title>
        <authorList>
            <person name="Sahin N."/>
            <person name="Ay H."/>
            <person name="Saygin H."/>
        </authorList>
    </citation>
    <scope>NUCLEOTIDE SEQUENCE [LARGE SCALE GENOMIC DNA]</scope>
    <source>
        <strain evidence="3 4">GTF31</strain>
    </source>
</reference>